<evidence type="ECO:0000256" key="3">
    <source>
        <dbReference type="ARBA" id="ARBA00023015"/>
    </source>
</evidence>
<reference evidence="10 11" key="1">
    <citation type="submission" date="2019-04" db="EMBL/GenBank/DDBJ databases">
        <title>Herbidospora sp. NEAU-GS14.nov., a novel actinomycete isolated from soil.</title>
        <authorList>
            <person name="Han L."/>
        </authorList>
    </citation>
    <scope>NUCLEOTIDE SEQUENCE [LARGE SCALE GENOMIC DNA]</scope>
    <source>
        <strain evidence="10 11">NEAU-GS14</strain>
    </source>
</reference>
<comment type="caution">
    <text evidence="10">The sequence shown here is derived from an EMBL/GenBank/DDBJ whole genome shotgun (WGS) entry which is preliminary data.</text>
</comment>
<dbReference type="InterPro" id="IPR039420">
    <property type="entry name" value="WalR-like"/>
</dbReference>
<dbReference type="PANTHER" id="PTHR48111">
    <property type="entry name" value="REGULATOR OF RPOS"/>
    <property type="match status" value="1"/>
</dbReference>
<dbReference type="GO" id="GO:0000156">
    <property type="term" value="F:phosphorelay response regulator activity"/>
    <property type="evidence" value="ECO:0007669"/>
    <property type="project" value="TreeGrafter"/>
</dbReference>
<dbReference type="InterPro" id="IPR001867">
    <property type="entry name" value="OmpR/PhoB-type_DNA-bd"/>
</dbReference>
<keyword evidence="1 6" id="KW-0597">Phosphoprotein</keyword>
<evidence type="ECO:0000313" key="11">
    <source>
        <dbReference type="Proteomes" id="UP000308705"/>
    </source>
</evidence>
<sequence length="222" mass="24305">MRVLLVEDERRLADLVKSGLADEGFAVDVAHDGAEGLWLAGEHDYDAIVLDVMLPRLNGYAVCRRLRDDGNWTPIMILTAKDGEYDEAEALDTGADDFLSKPFSYVVLLARLRALVRRGKAARPVALTVGDLVVDPAGLRCRRGEVGIALTPKEFAVLHALARRPGEVVSKADLLAQAWDFAYDGDPSIIEVYISALRRKIDAPFGRTSLVTVRGAGYRLES</sequence>
<dbReference type="CDD" id="cd00383">
    <property type="entry name" value="trans_reg_C"/>
    <property type="match status" value="1"/>
</dbReference>
<dbReference type="RefSeq" id="WP_137249318.1">
    <property type="nucleotide sequence ID" value="NZ_SZQA01000024.1"/>
</dbReference>
<dbReference type="GO" id="GO:0006355">
    <property type="term" value="P:regulation of DNA-templated transcription"/>
    <property type="evidence" value="ECO:0007669"/>
    <property type="project" value="InterPro"/>
</dbReference>
<dbReference type="GO" id="GO:0000976">
    <property type="term" value="F:transcription cis-regulatory region binding"/>
    <property type="evidence" value="ECO:0007669"/>
    <property type="project" value="TreeGrafter"/>
</dbReference>
<keyword evidence="11" id="KW-1185">Reference proteome</keyword>
<dbReference type="InterPro" id="IPR011006">
    <property type="entry name" value="CheY-like_superfamily"/>
</dbReference>
<dbReference type="GO" id="GO:0005829">
    <property type="term" value="C:cytosol"/>
    <property type="evidence" value="ECO:0007669"/>
    <property type="project" value="TreeGrafter"/>
</dbReference>
<keyword evidence="5" id="KW-0804">Transcription</keyword>
<dbReference type="Proteomes" id="UP000308705">
    <property type="component" value="Unassembled WGS sequence"/>
</dbReference>
<accession>A0A4U3MCR4</accession>
<dbReference type="AlphaFoldDB" id="A0A4U3MCR4"/>
<evidence type="ECO:0000313" key="10">
    <source>
        <dbReference type="EMBL" id="TKK85954.1"/>
    </source>
</evidence>
<dbReference type="GO" id="GO:0032993">
    <property type="term" value="C:protein-DNA complex"/>
    <property type="evidence" value="ECO:0007669"/>
    <property type="project" value="TreeGrafter"/>
</dbReference>
<evidence type="ECO:0000256" key="1">
    <source>
        <dbReference type="ARBA" id="ARBA00022553"/>
    </source>
</evidence>
<evidence type="ECO:0000256" key="5">
    <source>
        <dbReference type="ARBA" id="ARBA00023163"/>
    </source>
</evidence>
<dbReference type="Gene3D" id="1.10.10.10">
    <property type="entry name" value="Winged helix-like DNA-binding domain superfamily/Winged helix DNA-binding domain"/>
    <property type="match status" value="1"/>
</dbReference>
<evidence type="ECO:0000259" key="9">
    <source>
        <dbReference type="PROSITE" id="PS51755"/>
    </source>
</evidence>
<organism evidence="10 11">
    <name type="scientific">Herbidospora galbida</name>
    <dbReference type="NCBI Taxonomy" id="2575442"/>
    <lineage>
        <taxon>Bacteria</taxon>
        <taxon>Bacillati</taxon>
        <taxon>Actinomycetota</taxon>
        <taxon>Actinomycetes</taxon>
        <taxon>Streptosporangiales</taxon>
        <taxon>Streptosporangiaceae</taxon>
        <taxon>Herbidospora</taxon>
    </lineage>
</organism>
<evidence type="ECO:0000259" key="8">
    <source>
        <dbReference type="PROSITE" id="PS50110"/>
    </source>
</evidence>
<keyword evidence="4 7" id="KW-0238">DNA-binding</keyword>
<dbReference type="Pfam" id="PF00072">
    <property type="entry name" value="Response_reg"/>
    <property type="match status" value="1"/>
</dbReference>
<dbReference type="SMART" id="SM00862">
    <property type="entry name" value="Trans_reg_C"/>
    <property type="match status" value="1"/>
</dbReference>
<dbReference type="PROSITE" id="PS51755">
    <property type="entry name" value="OMPR_PHOB"/>
    <property type="match status" value="1"/>
</dbReference>
<dbReference type="SUPFAM" id="SSF52172">
    <property type="entry name" value="CheY-like"/>
    <property type="match status" value="1"/>
</dbReference>
<dbReference type="Gene3D" id="3.40.50.2300">
    <property type="match status" value="1"/>
</dbReference>
<dbReference type="FunFam" id="3.40.50.2300:FF:000002">
    <property type="entry name" value="DNA-binding response regulator PhoP"/>
    <property type="match status" value="1"/>
</dbReference>
<keyword evidence="2" id="KW-0902">Two-component regulatory system</keyword>
<name>A0A4U3MCR4_9ACTN</name>
<proteinExistence type="predicted"/>
<dbReference type="EMBL" id="SZQA01000024">
    <property type="protein sequence ID" value="TKK85954.1"/>
    <property type="molecule type" value="Genomic_DNA"/>
</dbReference>
<dbReference type="CDD" id="cd19935">
    <property type="entry name" value="REC_OmpR_CusR-like"/>
    <property type="match status" value="1"/>
</dbReference>
<dbReference type="InterPro" id="IPR001789">
    <property type="entry name" value="Sig_transdc_resp-reg_receiver"/>
</dbReference>
<dbReference type="PROSITE" id="PS50110">
    <property type="entry name" value="RESPONSE_REGULATORY"/>
    <property type="match status" value="1"/>
</dbReference>
<gene>
    <name evidence="10" type="ORF">FDA94_23955</name>
</gene>
<dbReference type="InterPro" id="IPR036388">
    <property type="entry name" value="WH-like_DNA-bd_sf"/>
</dbReference>
<dbReference type="Pfam" id="PF00486">
    <property type="entry name" value="Trans_reg_C"/>
    <property type="match status" value="1"/>
</dbReference>
<feature type="modified residue" description="4-aspartylphosphate" evidence="6">
    <location>
        <position position="51"/>
    </location>
</feature>
<dbReference type="SMART" id="SM00448">
    <property type="entry name" value="REC"/>
    <property type="match status" value="1"/>
</dbReference>
<evidence type="ECO:0000256" key="2">
    <source>
        <dbReference type="ARBA" id="ARBA00023012"/>
    </source>
</evidence>
<protein>
    <submittedName>
        <fullName evidence="10">Response regulator transcription factor</fullName>
    </submittedName>
</protein>
<dbReference type="OrthoDB" id="3820102at2"/>
<evidence type="ECO:0000256" key="6">
    <source>
        <dbReference type="PROSITE-ProRule" id="PRU00169"/>
    </source>
</evidence>
<feature type="domain" description="Response regulatory" evidence="8">
    <location>
        <begin position="2"/>
        <end position="116"/>
    </location>
</feature>
<evidence type="ECO:0000256" key="4">
    <source>
        <dbReference type="ARBA" id="ARBA00023125"/>
    </source>
</evidence>
<evidence type="ECO:0000256" key="7">
    <source>
        <dbReference type="PROSITE-ProRule" id="PRU01091"/>
    </source>
</evidence>
<feature type="DNA-binding region" description="OmpR/PhoB-type" evidence="7">
    <location>
        <begin position="124"/>
        <end position="222"/>
    </location>
</feature>
<keyword evidence="3" id="KW-0805">Transcription regulation</keyword>
<dbReference type="PANTHER" id="PTHR48111:SF36">
    <property type="entry name" value="TRANSCRIPTIONAL REGULATORY PROTEIN CUTR"/>
    <property type="match status" value="1"/>
</dbReference>
<feature type="domain" description="OmpR/PhoB-type" evidence="9">
    <location>
        <begin position="124"/>
        <end position="222"/>
    </location>
</feature>